<feature type="domain" description="BACK" evidence="2">
    <location>
        <begin position="24"/>
        <end position="119"/>
    </location>
</feature>
<keyword evidence="4" id="KW-1185">Reference proteome</keyword>
<dbReference type="EMBL" id="CATNWA010000235">
    <property type="protein sequence ID" value="CAI9534942.1"/>
    <property type="molecule type" value="Genomic_DNA"/>
</dbReference>
<protein>
    <recommendedName>
        <fullName evidence="2">BACK domain-containing protein</fullName>
    </recommendedName>
</protein>
<evidence type="ECO:0000259" key="2">
    <source>
        <dbReference type="SMART" id="SM00875"/>
    </source>
</evidence>
<dbReference type="SMART" id="SM00875">
    <property type="entry name" value="BACK"/>
    <property type="match status" value="1"/>
</dbReference>
<dbReference type="Gene3D" id="2.120.10.80">
    <property type="entry name" value="Kelch-type beta propeller"/>
    <property type="match status" value="1"/>
</dbReference>
<evidence type="ECO:0000313" key="4">
    <source>
        <dbReference type="Proteomes" id="UP001162483"/>
    </source>
</evidence>
<dbReference type="PANTHER" id="PTHR45632:SF26">
    <property type="entry name" value="BTB DOMAIN-CONTAINING PROTEIN"/>
    <property type="match status" value="1"/>
</dbReference>
<dbReference type="Proteomes" id="UP001162483">
    <property type="component" value="Unassembled WGS sequence"/>
</dbReference>
<gene>
    <name evidence="3" type="ORF">SPARVUS_LOCUS742215</name>
</gene>
<dbReference type="SUPFAM" id="SSF117281">
    <property type="entry name" value="Kelch motif"/>
    <property type="match status" value="1"/>
</dbReference>
<evidence type="ECO:0000313" key="3">
    <source>
        <dbReference type="EMBL" id="CAI9534942.1"/>
    </source>
</evidence>
<dbReference type="InterPro" id="IPR015915">
    <property type="entry name" value="Kelch-typ_b-propeller"/>
</dbReference>
<reference evidence="3" key="1">
    <citation type="submission" date="2023-05" db="EMBL/GenBank/DDBJ databases">
        <authorList>
            <person name="Stuckert A."/>
        </authorList>
    </citation>
    <scope>NUCLEOTIDE SEQUENCE</scope>
</reference>
<proteinExistence type="predicted"/>
<sequence length="435" mass="49234">MAMHGLPYWPAMSQELCWHQQILQLFSRPQATPEHPSIHSSALSEIALTSEEFLDLTVTEFKDLIKKDNLNVKREEVIFEAIIKWIEHHPADRRQCITTLLPKVRMALMHTMYLINNVMTNIHVKHSQECMNLVTSVLKTKYDLNANGSSRSYFKNPLTRPRLPSAILLAIGGWSSGSPTNAIEAYDCRVDHWVDISYEVESPRAYHGTAYLNGYVYLVGGLNDIYYFSSVRRFDPVRKIWQQVAPMNDKRCYVSTTVLKNRIYAMGGYNGQIRLNSAECYNPETNQWDYIASMNEIRSDAKATTLNGKIYICGGFDGEECLFTAEVYNPDTEHWSIIAPMWSRRSGVGVIAYGDLIYAVGGFDGADRLHNAEAYNPATNTWNEISSMFSPRSNFGIEVLEDLLYVAGGFNGFETTFLQQSIMTGRPMSGTASTI</sequence>
<dbReference type="SMART" id="SM00612">
    <property type="entry name" value="Kelch"/>
    <property type="match status" value="5"/>
</dbReference>
<evidence type="ECO:0000256" key="1">
    <source>
        <dbReference type="ARBA" id="ARBA00022441"/>
    </source>
</evidence>
<organism evidence="3 4">
    <name type="scientific">Staurois parvus</name>
    <dbReference type="NCBI Taxonomy" id="386267"/>
    <lineage>
        <taxon>Eukaryota</taxon>
        <taxon>Metazoa</taxon>
        <taxon>Chordata</taxon>
        <taxon>Craniata</taxon>
        <taxon>Vertebrata</taxon>
        <taxon>Euteleostomi</taxon>
        <taxon>Amphibia</taxon>
        <taxon>Batrachia</taxon>
        <taxon>Anura</taxon>
        <taxon>Neobatrachia</taxon>
        <taxon>Ranoidea</taxon>
        <taxon>Ranidae</taxon>
        <taxon>Staurois</taxon>
    </lineage>
</organism>
<dbReference type="Pfam" id="PF01344">
    <property type="entry name" value="Kelch_1"/>
    <property type="match status" value="5"/>
</dbReference>
<name>A0ABN9AK18_9NEOB</name>
<dbReference type="InterPro" id="IPR011705">
    <property type="entry name" value="BACK"/>
</dbReference>
<dbReference type="InterPro" id="IPR006652">
    <property type="entry name" value="Kelch_1"/>
</dbReference>
<dbReference type="PRINTS" id="PR00501">
    <property type="entry name" value="KELCHREPEAT"/>
</dbReference>
<dbReference type="Gene3D" id="1.25.40.420">
    <property type="match status" value="1"/>
</dbReference>
<comment type="caution">
    <text evidence="3">The sequence shown here is derived from an EMBL/GenBank/DDBJ whole genome shotgun (WGS) entry which is preliminary data.</text>
</comment>
<dbReference type="Pfam" id="PF07707">
    <property type="entry name" value="BACK"/>
    <property type="match status" value="1"/>
</dbReference>
<accession>A0ABN9AK18</accession>
<keyword evidence="1" id="KW-0880">Kelch repeat</keyword>
<dbReference type="PANTHER" id="PTHR45632">
    <property type="entry name" value="LD33804P"/>
    <property type="match status" value="1"/>
</dbReference>